<proteinExistence type="inferred from homology"/>
<comment type="similarity">
    <text evidence="1">Belongs to the hemerythrin family.</text>
</comment>
<sequence>MNRSDILKPLSREHHTALVHVKRILEQAAKGEKAVLNYWQQEGAQLQAELADHFSEEESLVEGVQEPLLQRFREEHQALRLLMAAPNAENLQAFAHLLKAHIRFEERELFPCLEAHHYDRLQHNRHQ</sequence>
<dbReference type="OrthoDB" id="9793254at2"/>
<dbReference type="Pfam" id="PF01814">
    <property type="entry name" value="Hemerythrin"/>
    <property type="match status" value="1"/>
</dbReference>
<organism evidence="5 6">
    <name type="scientific">Amphritea opalescens</name>
    <dbReference type="NCBI Taxonomy" id="2490544"/>
    <lineage>
        <taxon>Bacteria</taxon>
        <taxon>Pseudomonadati</taxon>
        <taxon>Pseudomonadota</taxon>
        <taxon>Gammaproteobacteria</taxon>
        <taxon>Oceanospirillales</taxon>
        <taxon>Oceanospirillaceae</taxon>
        <taxon>Amphritea</taxon>
    </lineage>
</organism>
<evidence type="ECO:0000259" key="4">
    <source>
        <dbReference type="Pfam" id="PF01814"/>
    </source>
</evidence>
<dbReference type="Proteomes" id="UP000283087">
    <property type="component" value="Unassembled WGS sequence"/>
</dbReference>
<accession>A0A430KMN4</accession>
<dbReference type="SUPFAM" id="SSF47188">
    <property type="entry name" value="Hemerythrin-like"/>
    <property type="match status" value="1"/>
</dbReference>
<dbReference type="InterPro" id="IPR035938">
    <property type="entry name" value="Hemerythrin-like_sf"/>
</dbReference>
<evidence type="ECO:0000256" key="3">
    <source>
        <dbReference type="ARBA" id="ARBA00023004"/>
    </source>
</evidence>
<dbReference type="InterPro" id="IPR012312">
    <property type="entry name" value="Hemerythrin-like"/>
</dbReference>
<dbReference type="RefSeq" id="WP_126159686.1">
    <property type="nucleotide sequence ID" value="NZ_RQXW01000019.1"/>
</dbReference>
<dbReference type="AlphaFoldDB" id="A0A430KMN4"/>
<evidence type="ECO:0000313" key="5">
    <source>
        <dbReference type="EMBL" id="RTE64623.1"/>
    </source>
</evidence>
<keyword evidence="3" id="KW-0408">Iron</keyword>
<evidence type="ECO:0000256" key="1">
    <source>
        <dbReference type="ARBA" id="ARBA00010587"/>
    </source>
</evidence>
<keyword evidence="2" id="KW-0479">Metal-binding</keyword>
<keyword evidence="6" id="KW-1185">Reference proteome</keyword>
<evidence type="ECO:0000256" key="2">
    <source>
        <dbReference type="ARBA" id="ARBA00022723"/>
    </source>
</evidence>
<evidence type="ECO:0000313" key="6">
    <source>
        <dbReference type="Proteomes" id="UP000283087"/>
    </source>
</evidence>
<comment type="caution">
    <text evidence="5">The sequence shown here is derived from an EMBL/GenBank/DDBJ whole genome shotgun (WGS) entry which is preliminary data.</text>
</comment>
<feature type="domain" description="Hemerythrin-like" evidence="4">
    <location>
        <begin position="10"/>
        <end position="113"/>
    </location>
</feature>
<gene>
    <name evidence="5" type="ORF">EH243_16085</name>
</gene>
<protein>
    <submittedName>
        <fullName evidence="5">Hemerythrin domain-containing protein</fullName>
    </submittedName>
</protein>
<name>A0A430KMN4_9GAMM</name>
<dbReference type="EMBL" id="RQXW01000019">
    <property type="protein sequence ID" value="RTE64623.1"/>
    <property type="molecule type" value="Genomic_DNA"/>
</dbReference>
<reference evidence="5 6" key="1">
    <citation type="submission" date="2018-11" db="EMBL/GenBank/DDBJ databases">
        <title>The draft genome sequence of Amphritea opalescens ANRC-JH13T.</title>
        <authorList>
            <person name="Fang Z."/>
            <person name="Zhang Y."/>
            <person name="Han X."/>
        </authorList>
    </citation>
    <scope>NUCLEOTIDE SEQUENCE [LARGE SCALE GENOMIC DNA]</scope>
    <source>
        <strain evidence="5 6">ANRC-JH13</strain>
    </source>
</reference>
<dbReference type="GO" id="GO:0046872">
    <property type="term" value="F:metal ion binding"/>
    <property type="evidence" value="ECO:0007669"/>
    <property type="project" value="UniProtKB-KW"/>
</dbReference>